<reference evidence="5" key="1">
    <citation type="submission" date="2020-05" db="EMBL/GenBank/DDBJ databases">
        <title>Phylogenomic resolution of chytrid fungi.</title>
        <authorList>
            <person name="Stajich J.E."/>
            <person name="Amses K."/>
            <person name="Simmons R."/>
            <person name="Seto K."/>
            <person name="Myers J."/>
            <person name="Bonds A."/>
            <person name="Quandt C.A."/>
            <person name="Barry K."/>
            <person name="Liu P."/>
            <person name="Grigoriev I."/>
            <person name="Longcore J.E."/>
            <person name="James T.Y."/>
        </authorList>
    </citation>
    <scope>NUCLEOTIDE SEQUENCE</scope>
    <source>
        <strain evidence="5">JEL0513</strain>
    </source>
</reference>
<sequence length="358" mass="39311">DVAKDSVQSVATKTVKVVTTVQPAPVYESLAAVRVRKVSTAPNNTRDRRKSKSLFGWFVGKDSLRTSRNEDSLKSPVSVIDEEPVVVEKTDATPVSPTSPSSDSFTPPDMERRRSSGWKSFFKPPGTSLIGQTKIVASDVLRFIQEVSDNNETLITLDLHDCQILTQSQAIALATGLANNTHLKSINLTNTKFNTQAAIELGKALESNSALESLLLERNSIGPAGIKAIALGLAENKSVRDVRLANQALFAGTDAEQTLAKSLAKNHQITKITITIRDISSRGVVDRAVARNSDVLRKQRTSVNWVVFWEVKKQDQREFTWEEFPSKNRLMVNSITSLLTVLQDTSFVGASKSRCTKD</sequence>
<gene>
    <name evidence="5" type="primary">LMOD1</name>
    <name evidence="5" type="ORF">HK100_002333</name>
</gene>
<dbReference type="InterPro" id="IPR032675">
    <property type="entry name" value="LRR_dom_sf"/>
</dbReference>
<dbReference type="Proteomes" id="UP001211907">
    <property type="component" value="Unassembled WGS sequence"/>
</dbReference>
<keyword evidence="2" id="KW-0963">Cytoplasm</keyword>
<accession>A0AAD5T7A8</accession>
<dbReference type="PANTHER" id="PTHR10901">
    <property type="entry name" value="TROPOMODULIN"/>
    <property type="match status" value="1"/>
</dbReference>
<evidence type="ECO:0000256" key="1">
    <source>
        <dbReference type="ARBA" id="ARBA00004245"/>
    </source>
</evidence>
<dbReference type="GO" id="GO:0005856">
    <property type="term" value="C:cytoskeleton"/>
    <property type="evidence" value="ECO:0007669"/>
    <property type="project" value="UniProtKB-SubCell"/>
</dbReference>
<keyword evidence="6" id="KW-1185">Reference proteome</keyword>
<evidence type="ECO:0000256" key="4">
    <source>
        <dbReference type="SAM" id="MobiDB-lite"/>
    </source>
</evidence>
<dbReference type="InterPro" id="IPR004934">
    <property type="entry name" value="TMOD"/>
</dbReference>
<name>A0AAD5T7A8_9FUNG</name>
<feature type="non-terminal residue" evidence="5">
    <location>
        <position position="358"/>
    </location>
</feature>
<dbReference type="SMART" id="SM00368">
    <property type="entry name" value="LRR_RI"/>
    <property type="match status" value="3"/>
</dbReference>
<comment type="subcellular location">
    <subcellularLocation>
        <location evidence="1">Cytoplasm</location>
        <location evidence="1">Cytoskeleton</location>
    </subcellularLocation>
</comment>
<dbReference type="Gene3D" id="3.80.10.10">
    <property type="entry name" value="Ribonuclease Inhibitor"/>
    <property type="match status" value="1"/>
</dbReference>
<evidence type="ECO:0000313" key="6">
    <source>
        <dbReference type="Proteomes" id="UP001211907"/>
    </source>
</evidence>
<feature type="region of interest" description="Disordered" evidence="4">
    <location>
        <begin position="84"/>
        <end position="118"/>
    </location>
</feature>
<dbReference type="GO" id="GO:0007015">
    <property type="term" value="P:actin filament organization"/>
    <property type="evidence" value="ECO:0007669"/>
    <property type="project" value="TreeGrafter"/>
</dbReference>
<feature type="compositionally biased region" description="Low complexity" evidence="4">
    <location>
        <begin position="92"/>
        <end position="108"/>
    </location>
</feature>
<organism evidence="5 6">
    <name type="scientific">Physocladia obscura</name>
    <dbReference type="NCBI Taxonomy" id="109957"/>
    <lineage>
        <taxon>Eukaryota</taxon>
        <taxon>Fungi</taxon>
        <taxon>Fungi incertae sedis</taxon>
        <taxon>Chytridiomycota</taxon>
        <taxon>Chytridiomycota incertae sedis</taxon>
        <taxon>Chytridiomycetes</taxon>
        <taxon>Chytridiales</taxon>
        <taxon>Chytriomycetaceae</taxon>
        <taxon>Physocladia</taxon>
    </lineage>
</organism>
<comment type="caution">
    <text evidence="5">The sequence shown here is derived from an EMBL/GenBank/DDBJ whole genome shotgun (WGS) entry which is preliminary data.</text>
</comment>
<protein>
    <submittedName>
        <fullName evidence="5">Leiomodin-1</fullName>
    </submittedName>
</protein>
<dbReference type="EMBL" id="JADGJH010000154">
    <property type="protein sequence ID" value="KAJ3135788.1"/>
    <property type="molecule type" value="Genomic_DNA"/>
</dbReference>
<dbReference type="AlphaFoldDB" id="A0AAD5T7A8"/>
<dbReference type="SUPFAM" id="SSF52047">
    <property type="entry name" value="RNI-like"/>
    <property type="match status" value="1"/>
</dbReference>
<evidence type="ECO:0000256" key="2">
    <source>
        <dbReference type="ARBA" id="ARBA00022490"/>
    </source>
</evidence>
<dbReference type="GO" id="GO:0051694">
    <property type="term" value="P:pointed-end actin filament capping"/>
    <property type="evidence" value="ECO:0007669"/>
    <property type="project" value="InterPro"/>
</dbReference>
<proteinExistence type="predicted"/>
<dbReference type="GO" id="GO:0005523">
    <property type="term" value="F:tropomyosin binding"/>
    <property type="evidence" value="ECO:0007669"/>
    <property type="project" value="InterPro"/>
</dbReference>
<keyword evidence="3" id="KW-0206">Cytoskeleton</keyword>
<dbReference type="PANTHER" id="PTHR10901:SF6">
    <property type="entry name" value="TROPOMODULIN, ISOFORM N"/>
    <property type="match status" value="1"/>
</dbReference>
<evidence type="ECO:0000256" key="3">
    <source>
        <dbReference type="ARBA" id="ARBA00023212"/>
    </source>
</evidence>
<evidence type="ECO:0000313" key="5">
    <source>
        <dbReference type="EMBL" id="KAJ3135788.1"/>
    </source>
</evidence>